<keyword evidence="1 3" id="KW-0808">Transferase</keyword>
<dbReference type="GO" id="GO:0061542">
    <property type="term" value="F:3-demethylubiquinol 3-O-methyltransferase activity"/>
    <property type="evidence" value="ECO:0007669"/>
    <property type="project" value="UniProtKB-EC"/>
</dbReference>
<dbReference type="PANTHER" id="PTHR43861:SF3">
    <property type="entry name" value="PUTATIVE (AFU_ORTHOLOGUE AFUA_2G14390)-RELATED"/>
    <property type="match status" value="1"/>
</dbReference>
<dbReference type="CDD" id="cd02440">
    <property type="entry name" value="AdoMet_MTases"/>
    <property type="match status" value="1"/>
</dbReference>
<feature type="domain" description="Methyltransferase" evidence="2">
    <location>
        <begin position="47"/>
        <end position="140"/>
    </location>
</feature>
<organism evidence="3 4">
    <name type="scientific">Pseudonocardia hispaniensis</name>
    <dbReference type="NCBI Taxonomy" id="904933"/>
    <lineage>
        <taxon>Bacteria</taxon>
        <taxon>Bacillati</taxon>
        <taxon>Actinomycetota</taxon>
        <taxon>Actinomycetes</taxon>
        <taxon>Pseudonocardiales</taxon>
        <taxon>Pseudonocardiaceae</taxon>
        <taxon>Pseudonocardia</taxon>
    </lineage>
</organism>
<dbReference type="Gene3D" id="3.40.50.150">
    <property type="entry name" value="Vaccinia Virus protein VP39"/>
    <property type="match status" value="1"/>
</dbReference>
<keyword evidence="3" id="KW-0489">Methyltransferase</keyword>
<name>A0ABW1J2G5_9PSEU</name>
<dbReference type="RefSeq" id="WP_379584626.1">
    <property type="nucleotide sequence ID" value="NZ_JBHSQW010000023.1"/>
</dbReference>
<gene>
    <name evidence="3" type="ORF">ACFQE5_10325</name>
</gene>
<dbReference type="SUPFAM" id="SSF53335">
    <property type="entry name" value="S-adenosyl-L-methionine-dependent methyltransferases"/>
    <property type="match status" value="1"/>
</dbReference>
<accession>A0ABW1J2G5</accession>
<evidence type="ECO:0000313" key="4">
    <source>
        <dbReference type="Proteomes" id="UP001596302"/>
    </source>
</evidence>
<sequence>MAEDFSTAYWEQHWAKAYRDHADAVRERAPNPQLVAVAGDLTPGTALDAGCGHGADAVWLASHGWRVMAVDVSTVALRHAREHAESLGTDVAGRIDWLPADLGTWTPTEEQFDLVSTHYVHGVEPRALFRRLAAAVAPGGTLLIVGHDPSDPHTSHVCAPDVHVTAGQVATLLDPDRWDILVAEARARPATDHHGDRAPAIDAVLCARRHAAASNAEFP</sequence>
<dbReference type="EC" id="2.1.1.64" evidence="3"/>
<proteinExistence type="predicted"/>
<reference evidence="4" key="1">
    <citation type="journal article" date="2019" name="Int. J. Syst. Evol. Microbiol.">
        <title>The Global Catalogue of Microorganisms (GCM) 10K type strain sequencing project: providing services to taxonomists for standard genome sequencing and annotation.</title>
        <authorList>
            <consortium name="The Broad Institute Genomics Platform"/>
            <consortium name="The Broad Institute Genome Sequencing Center for Infectious Disease"/>
            <person name="Wu L."/>
            <person name="Ma J."/>
        </authorList>
    </citation>
    <scope>NUCLEOTIDE SEQUENCE [LARGE SCALE GENOMIC DNA]</scope>
    <source>
        <strain evidence="4">CCM 8391</strain>
    </source>
</reference>
<dbReference type="InterPro" id="IPR041698">
    <property type="entry name" value="Methyltransf_25"/>
</dbReference>
<dbReference type="EC" id="2.1.1.222" evidence="3"/>
<dbReference type="Pfam" id="PF13649">
    <property type="entry name" value="Methyltransf_25"/>
    <property type="match status" value="1"/>
</dbReference>
<evidence type="ECO:0000313" key="3">
    <source>
        <dbReference type="EMBL" id="MFC5994605.1"/>
    </source>
</evidence>
<evidence type="ECO:0000256" key="1">
    <source>
        <dbReference type="ARBA" id="ARBA00022679"/>
    </source>
</evidence>
<dbReference type="GO" id="GO:0032259">
    <property type="term" value="P:methylation"/>
    <property type="evidence" value="ECO:0007669"/>
    <property type="project" value="UniProtKB-KW"/>
</dbReference>
<protein>
    <submittedName>
        <fullName evidence="3">Class I SAM-dependent methyltransferase</fullName>
        <ecNumber evidence="3">2.1.1.222</ecNumber>
        <ecNumber evidence="3">2.1.1.64</ecNumber>
    </submittedName>
</protein>
<keyword evidence="4" id="KW-1185">Reference proteome</keyword>
<dbReference type="Proteomes" id="UP001596302">
    <property type="component" value="Unassembled WGS sequence"/>
</dbReference>
<dbReference type="GO" id="GO:0102208">
    <property type="term" value="F:2-polyprenyl-6-hydroxyphenol methylase activity"/>
    <property type="evidence" value="ECO:0007669"/>
    <property type="project" value="UniProtKB-EC"/>
</dbReference>
<comment type="caution">
    <text evidence="3">The sequence shown here is derived from an EMBL/GenBank/DDBJ whole genome shotgun (WGS) entry which is preliminary data.</text>
</comment>
<dbReference type="EMBL" id="JBHSQW010000023">
    <property type="protein sequence ID" value="MFC5994605.1"/>
    <property type="molecule type" value="Genomic_DNA"/>
</dbReference>
<evidence type="ECO:0000259" key="2">
    <source>
        <dbReference type="Pfam" id="PF13649"/>
    </source>
</evidence>
<dbReference type="InterPro" id="IPR029063">
    <property type="entry name" value="SAM-dependent_MTases_sf"/>
</dbReference>
<dbReference type="PANTHER" id="PTHR43861">
    <property type="entry name" value="TRANS-ACONITATE 2-METHYLTRANSFERASE-RELATED"/>
    <property type="match status" value="1"/>
</dbReference>